<dbReference type="GO" id="GO:0001179">
    <property type="term" value="F:RNA polymerase I general transcription initiation factor binding"/>
    <property type="evidence" value="ECO:0007669"/>
    <property type="project" value="TreeGrafter"/>
</dbReference>
<evidence type="ECO:0000256" key="1">
    <source>
        <dbReference type="SAM" id="MobiDB-lite"/>
    </source>
</evidence>
<dbReference type="InterPro" id="IPR048537">
    <property type="entry name" value="RRN6_HB"/>
</dbReference>
<dbReference type="Pfam" id="PF20640">
    <property type="entry name" value="Rrn6_HB"/>
    <property type="match status" value="1"/>
</dbReference>
<feature type="domain" description="RRN6 helical bundle" evidence="4">
    <location>
        <begin position="650"/>
        <end position="721"/>
    </location>
</feature>
<feature type="region of interest" description="Disordered" evidence="1">
    <location>
        <begin position="505"/>
        <end position="531"/>
    </location>
</feature>
<dbReference type="EMBL" id="JAVHNS010000014">
    <property type="protein sequence ID" value="KAK6336021.1"/>
    <property type="molecule type" value="Genomic_DNA"/>
</dbReference>
<dbReference type="InterPro" id="IPR048536">
    <property type="entry name" value="Rrn6_K-rich"/>
</dbReference>
<proteinExistence type="predicted"/>
<dbReference type="PANTHER" id="PTHR28221:SF2">
    <property type="entry name" value="RNA POLYMERASE I-SPECIFIC TRANSCRIPTION INITIATION FACTOR RRN6"/>
    <property type="match status" value="1"/>
</dbReference>
<feature type="domain" description="RRN6 beta-propeller" evidence="2">
    <location>
        <begin position="105"/>
        <end position="417"/>
    </location>
</feature>
<accession>A0AAV9U8P8</accession>
<feature type="region of interest" description="Disordered" evidence="1">
    <location>
        <begin position="834"/>
        <end position="927"/>
    </location>
</feature>
<evidence type="ECO:0000313" key="6">
    <source>
        <dbReference type="Proteomes" id="UP001373714"/>
    </source>
</evidence>
<comment type="caution">
    <text evidence="5">The sequence shown here is derived from an EMBL/GenBank/DDBJ whole genome shotgun (WGS) entry which is preliminary data.</text>
</comment>
<dbReference type="Pfam" id="PF10214">
    <property type="entry name" value="Rrn6_beta-prop"/>
    <property type="match status" value="1"/>
</dbReference>
<organism evidence="5 6">
    <name type="scientific">Orbilia blumenaviensis</name>
    <dbReference type="NCBI Taxonomy" id="1796055"/>
    <lineage>
        <taxon>Eukaryota</taxon>
        <taxon>Fungi</taxon>
        <taxon>Dikarya</taxon>
        <taxon>Ascomycota</taxon>
        <taxon>Pezizomycotina</taxon>
        <taxon>Orbiliomycetes</taxon>
        <taxon>Orbiliales</taxon>
        <taxon>Orbiliaceae</taxon>
        <taxon>Orbilia</taxon>
    </lineage>
</organism>
<dbReference type="InterPro" id="IPR019350">
    <property type="entry name" value="RNA_pol_I-sp_TIF_RRN6-like"/>
</dbReference>
<dbReference type="PANTHER" id="PTHR28221">
    <property type="entry name" value="RNA POLYMERASE I-SPECIFIC TRANSCRIPTION INITIATION FACTOR RRN6"/>
    <property type="match status" value="1"/>
</dbReference>
<evidence type="ECO:0000259" key="3">
    <source>
        <dbReference type="Pfam" id="PF20639"/>
    </source>
</evidence>
<sequence length="927" mass="103270">MSTIDYGTLGHVEYQTQKGEWSFTRRSESPRDVIALGGPALLVPPSIEGDASGIAKGGRQKLALQFTGSHTDFVPAVNQIIDMYEESRDVQYLSQWAVSKTSPLVAIASSTEAQPLAGTSHASRRVLVYATGTTGNRIAVAAVQRQRFAKEDLLIRRPSIKPQLQSIFECSGPIEQIQPIHEVEARRIRPYIIIRTQKLIYIVQITSESGLSGGDPLFGAICLGTIEAQAIGCSDLLHVAVNPWRGEQIAFIDTEGKWRVWDLSLRKTQKSKYVPVPPKLVASGELFGPEDPPLAWANLTWGAIENELLIATRKEIFKIDFAAGSQTDIFESIVKRNSADVEIINVVRPHIKPGFLLLLTNYHLQLLELNSEIKPVLNWKHCRHPEDRSLYCSAWNIDDAECVFIYSRYNPNISVLWGLGTGNPLDFSLLTVNWSDCQIMGLIILEGSTEETAGGEANRRSDVFTLATIGSNHGVWRQDYTLNPSIDARIFRNNRRGNRFALSDQIIDSSDESDGQSRRRGSRDDSTDLGSTFERLSLGTARRGRNTSNVSIINLGRVYEMAFDDERPLYRAGGQEDGRAFVQEYLKKLQLSLNPGEDADTFSPGLFNFLRPKKELEGLFDDLDMLFTGVNDLVKAAGPSTGVLDLKFAQNFDGIYGALEELLEKDGSSEAENTRITTEMLYESLSKIWLEALPADSPPKLRLRRERLARMVAIDIGLSSLGAYPRLVAPGHTEGQSLSDGGISFGLQPPNLVVMDEDVEITEPGRISGFSSRGTSRSRTFSSYSRMFLENFTPVVHTHVGDADMDGLLNDWDVDQPPENYEWRPVFRIQQQIAEDSQRSLSRSRSRSRKGSRRQSQRASPAANSDRMQGVQEDFPMTQPTTRTETAVLVPMPSSQVTSSQRFPASQVQRGKYGDSRKPKKRRTEGF</sequence>
<name>A0AAV9U8P8_9PEZI</name>
<feature type="domain" description="RRN6 K-rich C-terminal" evidence="3">
    <location>
        <begin position="808"/>
        <end position="927"/>
    </location>
</feature>
<dbReference type="AlphaFoldDB" id="A0AAV9U8P8"/>
<dbReference type="GO" id="GO:0001163">
    <property type="term" value="F:RNA polymerase I transcription regulatory region sequence-specific DNA binding"/>
    <property type="evidence" value="ECO:0007669"/>
    <property type="project" value="TreeGrafter"/>
</dbReference>
<keyword evidence="6" id="KW-1185">Reference proteome</keyword>
<feature type="compositionally biased region" description="Basic residues" evidence="1">
    <location>
        <begin position="918"/>
        <end position="927"/>
    </location>
</feature>
<gene>
    <name evidence="5" type="ORF">TWF730_003393</name>
</gene>
<dbReference type="GO" id="GO:0070860">
    <property type="term" value="C:RNA polymerase I core factor complex"/>
    <property type="evidence" value="ECO:0007669"/>
    <property type="project" value="TreeGrafter"/>
</dbReference>
<feature type="compositionally biased region" description="Basic residues" evidence="1">
    <location>
        <begin position="842"/>
        <end position="856"/>
    </location>
</feature>
<dbReference type="Proteomes" id="UP001373714">
    <property type="component" value="Unassembled WGS sequence"/>
</dbReference>
<protein>
    <submittedName>
        <fullName evidence="5">Uncharacterized protein</fullName>
    </submittedName>
</protein>
<evidence type="ECO:0000259" key="2">
    <source>
        <dbReference type="Pfam" id="PF10214"/>
    </source>
</evidence>
<reference evidence="5 6" key="1">
    <citation type="submission" date="2019-10" db="EMBL/GenBank/DDBJ databases">
        <authorList>
            <person name="Palmer J.M."/>
        </authorList>
    </citation>
    <scope>NUCLEOTIDE SEQUENCE [LARGE SCALE GENOMIC DNA]</scope>
    <source>
        <strain evidence="5 6">TWF730</strain>
    </source>
</reference>
<evidence type="ECO:0000259" key="4">
    <source>
        <dbReference type="Pfam" id="PF20640"/>
    </source>
</evidence>
<feature type="compositionally biased region" description="Polar residues" evidence="1">
    <location>
        <begin position="893"/>
        <end position="909"/>
    </location>
</feature>
<evidence type="ECO:0000313" key="5">
    <source>
        <dbReference type="EMBL" id="KAK6336021.1"/>
    </source>
</evidence>
<dbReference type="InterPro" id="IPR048535">
    <property type="entry name" value="RRN6_beta-prop"/>
</dbReference>
<dbReference type="GO" id="GO:0042790">
    <property type="term" value="P:nucleolar large rRNA transcription by RNA polymerase I"/>
    <property type="evidence" value="ECO:0007669"/>
    <property type="project" value="TreeGrafter"/>
</dbReference>
<dbReference type="Pfam" id="PF20639">
    <property type="entry name" value="Rrn6_K-rich"/>
    <property type="match status" value="1"/>
</dbReference>